<accession>A0A0F3GLH1</accession>
<comment type="caution">
    <text evidence="6">The sequence shown here is derived from an EMBL/GenBank/DDBJ whole genome shotgun (WGS) entry which is preliminary data.</text>
</comment>
<reference evidence="6 7" key="1">
    <citation type="submission" date="2015-02" db="EMBL/GenBank/DDBJ databases">
        <title>Single-cell genomics of uncultivated deep-branching MTB reveals a conserved set of magnetosome genes.</title>
        <authorList>
            <person name="Kolinko S."/>
            <person name="Richter M."/>
            <person name="Glockner F.O."/>
            <person name="Brachmann A."/>
            <person name="Schuler D."/>
        </authorList>
    </citation>
    <scope>NUCLEOTIDE SEQUENCE [LARGE SCALE GENOMIC DNA]</scope>
    <source>
        <strain evidence="6">TM-1</strain>
    </source>
</reference>
<evidence type="ECO:0000256" key="3">
    <source>
        <dbReference type="ARBA" id="ARBA00022989"/>
    </source>
</evidence>
<comment type="similarity">
    <text evidence="5">Belongs to the TatC family.</text>
</comment>
<sequence length="267" mass="30144">MSQDDKMSFIDHLGELRQRLLVIFGVGFVAFIIVFNYSEELLKFLMFPMERELVFTLKVPFASFASRPLKNVSLVFLQPAEAFWMHLKISMMASVVITMPVVLTQIWLFVAPGLLPNERKFALPFIVTGCVLFLMGTAFCFVVILPFALGFLLTYKTQSLTAMISIGSYVDFSIKFLLAFGLVFELPIVIVFLTRFGFVTPEKLAKSRKYAMVFAFIIAGILTPTPDVFNQTLMAVPMIVLYEIGIIASKIIFPKSKEIVVVKQDTQ</sequence>
<protein>
    <recommendedName>
        <fullName evidence="5">Sec-independent protein translocase protein TatC</fullName>
    </recommendedName>
</protein>
<comment type="subcellular location">
    <subcellularLocation>
        <location evidence="5">Cell membrane</location>
        <topology evidence="5">Multi-pass membrane protein</topology>
    </subcellularLocation>
    <subcellularLocation>
        <location evidence="1">Membrane</location>
        <topology evidence="1">Multi-pass membrane protein</topology>
    </subcellularLocation>
</comment>
<keyword evidence="5" id="KW-0813">Transport</keyword>
<feature type="transmembrane region" description="Helical" evidence="5">
    <location>
        <begin position="210"/>
        <end position="229"/>
    </location>
</feature>
<dbReference type="PATRIC" id="fig|29290.4.peg.6773"/>
<keyword evidence="5" id="KW-1003">Cell membrane</keyword>
<dbReference type="InterPro" id="IPR002033">
    <property type="entry name" value="TatC"/>
</dbReference>
<dbReference type="EMBL" id="LACI01002205">
    <property type="protein sequence ID" value="KJU82692.1"/>
    <property type="molecule type" value="Genomic_DNA"/>
</dbReference>
<evidence type="ECO:0000256" key="4">
    <source>
        <dbReference type="ARBA" id="ARBA00023136"/>
    </source>
</evidence>
<dbReference type="AlphaFoldDB" id="A0A0F3GLH1"/>
<proteinExistence type="inferred from homology"/>
<keyword evidence="5" id="KW-0811">Translocation</keyword>
<dbReference type="Proteomes" id="UP000033423">
    <property type="component" value="Unassembled WGS sequence"/>
</dbReference>
<dbReference type="NCBIfam" id="TIGR00945">
    <property type="entry name" value="tatC"/>
    <property type="match status" value="1"/>
</dbReference>
<evidence type="ECO:0000256" key="1">
    <source>
        <dbReference type="ARBA" id="ARBA00004141"/>
    </source>
</evidence>
<gene>
    <name evidence="5" type="primary">tatC</name>
    <name evidence="6" type="ORF">MBAV_005113</name>
</gene>
<feature type="transmembrane region" description="Helical" evidence="5">
    <location>
        <begin position="172"/>
        <end position="198"/>
    </location>
</feature>
<feature type="transmembrane region" description="Helical" evidence="5">
    <location>
        <begin position="235"/>
        <end position="253"/>
    </location>
</feature>
<organism evidence="6 7">
    <name type="scientific">Candidatus Magnetobacterium bavaricum</name>
    <dbReference type="NCBI Taxonomy" id="29290"/>
    <lineage>
        <taxon>Bacteria</taxon>
        <taxon>Pseudomonadati</taxon>
        <taxon>Nitrospirota</taxon>
        <taxon>Thermodesulfovibrionia</taxon>
        <taxon>Thermodesulfovibrionales</taxon>
        <taxon>Candidatus Magnetobacteriaceae</taxon>
        <taxon>Candidatus Magnetobacterium</taxon>
    </lineage>
</organism>
<keyword evidence="7" id="KW-1185">Reference proteome</keyword>
<dbReference type="PRINTS" id="PR01840">
    <property type="entry name" value="TATCFAMILY"/>
</dbReference>
<feature type="transmembrane region" description="Helical" evidence="5">
    <location>
        <begin position="122"/>
        <end position="152"/>
    </location>
</feature>
<comment type="function">
    <text evidence="5">Part of the twin-arginine translocation (Tat) system that transports large folded proteins containing a characteristic twin-arginine motif in their signal peptide across membranes.</text>
</comment>
<dbReference type="GO" id="GO:0033281">
    <property type="term" value="C:TAT protein transport complex"/>
    <property type="evidence" value="ECO:0007669"/>
    <property type="project" value="UniProtKB-UniRule"/>
</dbReference>
<evidence type="ECO:0000313" key="6">
    <source>
        <dbReference type="EMBL" id="KJU82692.1"/>
    </source>
</evidence>
<name>A0A0F3GLH1_9BACT</name>
<keyword evidence="4 5" id="KW-0472">Membrane</keyword>
<feature type="transmembrane region" description="Helical" evidence="5">
    <location>
        <begin position="89"/>
        <end position="110"/>
    </location>
</feature>
<dbReference type="Pfam" id="PF00902">
    <property type="entry name" value="TatC"/>
    <property type="match status" value="1"/>
</dbReference>
<evidence type="ECO:0000256" key="5">
    <source>
        <dbReference type="HAMAP-Rule" id="MF_00902"/>
    </source>
</evidence>
<keyword evidence="3 5" id="KW-1133">Transmembrane helix</keyword>
<dbReference type="PANTHER" id="PTHR30371:SF0">
    <property type="entry name" value="SEC-INDEPENDENT PROTEIN TRANSLOCASE PROTEIN TATC, CHLOROPLASTIC-RELATED"/>
    <property type="match status" value="1"/>
</dbReference>
<keyword evidence="5" id="KW-0653">Protein transport</keyword>
<dbReference type="GO" id="GO:0009977">
    <property type="term" value="F:proton motive force dependent protein transmembrane transporter activity"/>
    <property type="evidence" value="ECO:0007669"/>
    <property type="project" value="TreeGrafter"/>
</dbReference>
<dbReference type="PANTHER" id="PTHR30371">
    <property type="entry name" value="SEC-INDEPENDENT PROTEIN TRANSLOCASE PROTEIN TATC"/>
    <property type="match status" value="1"/>
</dbReference>
<dbReference type="GO" id="GO:0043953">
    <property type="term" value="P:protein transport by the Tat complex"/>
    <property type="evidence" value="ECO:0007669"/>
    <property type="project" value="UniProtKB-UniRule"/>
</dbReference>
<comment type="subunit">
    <text evidence="5">Forms a complex with TatA.</text>
</comment>
<evidence type="ECO:0000256" key="2">
    <source>
        <dbReference type="ARBA" id="ARBA00022692"/>
    </source>
</evidence>
<dbReference type="HAMAP" id="MF_00902">
    <property type="entry name" value="TatC"/>
    <property type="match status" value="1"/>
</dbReference>
<feature type="transmembrane region" description="Helical" evidence="5">
    <location>
        <begin position="20"/>
        <end position="38"/>
    </location>
</feature>
<evidence type="ECO:0000313" key="7">
    <source>
        <dbReference type="Proteomes" id="UP000033423"/>
    </source>
</evidence>
<dbReference type="GO" id="GO:0065002">
    <property type="term" value="P:intracellular protein transmembrane transport"/>
    <property type="evidence" value="ECO:0007669"/>
    <property type="project" value="TreeGrafter"/>
</dbReference>
<keyword evidence="2 5" id="KW-0812">Transmembrane</keyword>